<dbReference type="PROSITE" id="PS50082">
    <property type="entry name" value="WD_REPEATS_2"/>
    <property type="match status" value="1"/>
</dbReference>
<dbReference type="Proteomes" id="UP000467840">
    <property type="component" value="Chromosome 1"/>
</dbReference>
<reference evidence="5 6" key="1">
    <citation type="journal article" date="2020" name="Mol. Plant">
        <title>The Chromosome-Based Rubber Tree Genome Provides New Insights into Spurge Genome Evolution and Rubber Biosynthesis.</title>
        <authorList>
            <person name="Liu J."/>
            <person name="Shi C."/>
            <person name="Shi C.C."/>
            <person name="Li W."/>
            <person name="Zhang Q.J."/>
            <person name="Zhang Y."/>
            <person name="Li K."/>
            <person name="Lu H.F."/>
            <person name="Shi C."/>
            <person name="Zhu S.T."/>
            <person name="Xiao Z.Y."/>
            <person name="Nan H."/>
            <person name="Yue Y."/>
            <person name="Zhu X.G."/>
            <person name="Wu Y."/>
            <person name="Hong X.N."/>
            <person name="Fan G.Y."/>
            <person name="Tong Y."/>
            <person name="Zhang D."/>
            <person name="Mao C.L."/>
            <person name="Liu Y.L."/>
            <person name="Hao S.J."/>
            <person name="Liu W.Q."/>
            <person name="Lv M.Q."/>
            <person name="Zhang H.B."/>
            <person name="Liu Y."/>
            <person name="Hu-Tang G.R."/>
            <person name="Wang J.P."/>
            <person name="Wang J.H."/>
            <person name="Sun Y.H."/>
            <person name="Ni S.B."/>
            <person name="Chen W.B."/>
            <person name="Zhang X.C."/>
            <person name="Jiao Y.N."/>
            <person name="Eichler E.E."/>
            <person name="Li G.H."/>
            <person name="Liu X."/>
            <person name="Gao L.Z."/>
        </authorList>
    </citation>
    <scope>NUCLEOTIDE SEQUENCE [LARGE SCALE GENOMIC DNA]</scope>
    <source>
        <strain evidence="6">cv. GT1</strain>
        <tissue evidence="5">Leaf</tissue>
    </source>
</reference>
<evidence type="ECO:0000313" key="5">
    <source>
        <dbReference type="EMBL" id="KAF2299130.1"/>
    </source>
</evidence>
<dbReference type="Gene3D" id="2.130.10.10">
    <property type="entry name" value="YVTN repeat-like/Quinoprotein amine dehydrogenase"/>
    <property type="match status" value="1"/>
</dbReference>
<dbReference type="Pfam" id="PF00400">
    <property type="entry name" value="WD40"/>
    <property type="match status" value="1"/>
</dbReference>
<dbReference type="SUPFAM" id="SSF50978">
    <property type="entry name" value="WD40 repeat-like"/>
    <property type="match status" value="1"/>
</dbReference>
<evidence type="ECO:0000313" key="6">
    <source>
        <dbReference type="Proteomes" id="UP000467840"/>
    </source>
</evidence>
<evidence type="ECO:0000256" key="2">
    <source>
        <dbReference type="ARBA" id="ARBA00022574"/>
    </source>
</evidence>
<evidence type="ECO:0000256" key="3">
    <source>
        <dbReference type="ARBA" id="ARBA00022737"/>
    </source>
</evidence>
<keyword evidence="6" id="KW-1185">Reference proteome</keyword>
<dbReference type="InterPro" id="IPR005527">
    <property type="entry name" value="MinE"/>
</dbReference>
<dbReference type="PANTHER" id="PTHR10971">
    <property type="entry name" value="MRNA EXPORT FACTOR AND BUB3"/>
    <property type="match status" value="1"/>
</dbReference>
<dbReference type="InterPro" id="IPR001680">
    <property type="entry name" value="WD40_rpt"/>
</dbReference>
<evidence type="ECO:0000256" key="4">
    <source>
        <dbReference type="PROSITE-ProRule" id="PRU00221"/>
    </source>
</evidence>
<comment type="similarity">
    <text evidence="1">Belongs to the MinE family.</text>
</comment>
<dbReference type="SMART" id="SM00320">
    <property type="entry name" value="WD40"/>
    <property type="match status" value="5"/>
</dbReference>
<dbReference type="Pfam" id="PF03776">
    <property type="entry name" value="MinE"/>
    <property type="match status" value="1"/>
</dbReference>
<dbReference type="GO" id="GO:0051301">
    <property type="term" value="P:cell division"/>
    <property type="evidence" value="ECO:0007669"/>
    <property type="project" value="InterPro"/>
</dbReference>
<accession>A0A6A6LCF5</accession>
<evidence type="ECO:0000256" key="1">
    <source>
        <dbReference type="ARBA" id="ARBA00008168"/>
    </source>
</evidence>
<sequence length="517" mass="58293">MHDHTIRFSGITRDYQLSPPSISEEAESFLLNAINMNFFERLNLAWKIIFPSPARRKSSNARIAKQRLKMILFSDRCAVSDEAKRKIVKNVVHALSEFVEIDSQDKVQLNVTTDFDLGTVYSVTVPVRRVRAEYQDAEKIGSITNIEYKDTGETSGSVDVRFDFFIPDERTRLDLNIKTHHFPPFNSSAVHFFTGKRRRSHRTNVLYQQVLEEIVDSILVPQLYVDFQMNGVELPFENPIGDAVSRIRFAPLSNNLLISSWDSNLRLYDVDGSLLRLEAPSQAGLLDCCYQSESMAFSAGSDGGIRRYDLHSGTNETIGSHHDIATCVGYSDQTGLLFSASLDKNIMSWDMRSAKSLAYLINMGAEVESISLSRFDLIVAVGASVKIYDLRNLERPVHLKESCYAVGYVDGRVALELDPSNLNEGYTFRCHPKFKDGRAHLVSINDIVFNPLVCGTFVSGDNDGYIITWNNESKRRLYEFPRYPNSVASLSFNQGGELLAIASSYTYQEANENARIS</sequence>
<dbReference type="PROSITE" id="PS00678">
    <property type="entry name" value="WD_REPEATS_1"/>
    <property type="match status" value="1"/>
</dbReference>
<dbReference type="EMBL" id="JAAGAX010000011">
    <property type="protein sequence ID" value="KAF2299130.1"/>
    <property type="molecule type" value="Genomic_DNA"/>
</dbReference>
<dbReference type="InterPro" id="IPR036322">
    <property type="entry name" value="WD40_repeat_dom_sf"/>
</dbReference>
<gene>
    <name evidence="5" type="ORF">GH714_030742</name>
</gene>
<dbReference type="AlphaFoldDB" id="A0A6A6LCF5"/>
<proteinExistence type="inferred from homology"/>
<keyword evidence="2 4" id="KW-0853">WD repeat</keyword>
<keyword evidence="3" id="KW-0677">Repeat</keyword>
<protein>
    <submittedName>
        <fullName evidence="5">Uncharacterized protein</fullName>
    </submittedName>
</protein>
<dbReference type="InterPro" id="IPR019775">
    <property type="entry name" value="WD40_repeat_CS"/>
</dbReference>
<dbReference type="Gene3D" id="3.30.1070.10">
    <property type="entry name" value="Cell division topological specificity factor MinE"/>
    <property type="match status" value="1"/>
</dbReference>
<comment type="caution">
    <text evidence="5">The sequence shown here is derived from an EMBL/GenBank/DDBJ whole genome shotgun (WGS) entry which is preliminary data.</text>
</comment>
<organism evidence="5 6">
    <name type="scientific">Hevea brasiliensis</name>
    <name type="common">Para rubber tree</name>
    <name type="synonym">Siphonia brasiliensis</name>
    <dbReference type="NCBI Taxonomy" id="3981"/>
    <lineage>
        <taxon>Eukaryota</taxon>
        <taxon>Viridiplantae</taxon>
        <taxon>Streptophyta</taxon>
        <taxon>Embryophyta</taxon>
        <taxon>Tracheophyta</taxon>
        <taxon>Spermatophyta</taxon>
        <taxon>Magnoliopsida</taxon>
        <taxon>eudicotyledons</taxon>
        <taxon>Gunneridae</taxon>
        <taxon>Pentapetalae</taxon>
        <taxon>rosids</taxon>
        <taxon>fabids</taxon>
        <taxon>Malpighiales</taxon>
        <taxon>Euphorbiaceae</taxon>
        <taxon>Crotonoideae</taxon>
        <taxon>Micrandreae</taxon>
        <taxon>Hevea</taxon>
    </lineage>
</organism>
<dbReference type="InterPro" id="IPR036707">
    <property type="entry name" value="MinE_sf"/>
</dbReference>
<feature type="repeat" description="WD" evidence="4">
    <location>
        <begin position="318"/>
        <end position="359"/>
    </location>
</feature>
<dbReference type="FunFam" id="3.30.1070.10:FF:000002">
    <property type="entry name" value="Cell division topological specificity factor-like, chloroplastic"/>
    <property type="match status" value="1"/>
</dbReference>
<name>A0A6A6LCF5_HEVBR</name>
<dbReference type="InterPro" id="IPR015943">
    <property type="entry name" value="WD40/YVTN_repeat-like_dom_sf"/>
</dbReference>